<reference evidence="4" key="1">
    <citation type="journal article" date="2020" name="Fungal Divers.">
        <title>Resolving the Mortierellaceae phylogeny through synthesis of multi-gene phylogenetics and phylogenomics.</title>
        <authorList>
            <person name="Vandepol N."/>
            <person name="Liber J."/>
            <person name="Desiro A."/>
            <person name="Na H."/>
            <person name="Kennedy M."/>
            <person name="Barry K."/>
            <person name="Grigoriev I.V."/>
            <person name="Miller A.N."/>
            <person name="O'Donnell K."/>
            <person name="Stajich J.E."/>
            <person name="Bonito G."/>
        </authorList>
    </citation>
    <scope>NUCLEOTIDE SEQUENCE</scope>
    <source>
        <strain evidence="4">REB-010B</strain>
    </source>
</reference>
<dbReference type="GO" id="GO:0004534">
    <property type="term" value="F:5'-3' RNA exonuclease activity"/>
    <property type="evidence" value="ECO:0007669"/>
    <property type="project" value="TreeGrafter"/>
</dbReference>
<dbReference type="PANTHER" id="PTHR12341:SF7">
    <property type="entry name" value="5'-3' EXORIBONUCLEASE 1"/>
    <property type="match status" value="1"/>
</dbReference>
<organism evidence="4 5">
    <name type="scientific">Dissophora globulifera</name>
    <dbReference type="NCBI Taxonomy" id="979702"/>
    <lineage>
        <taxon>Eukaryota</taxon>
        <taxon>Fungi</taxon>
        <taxon>Fungi incertae sedis</taxon>
        <taxon>Mucoromycota</taxon>
        <taxon>Mortierellomycotina</taxon>
        <taxon>Mortierellomycetes</taxon>
        <taxon>Mortierellales</taxon>
        <taxon>Mortierellaceae</taxon>
        <taxon>Dissophora</taxon>
    </lineage>
</organism>
<feature type="domain" description="Xrn1 N-terminal" evidence="3">
    <location>
        <begin position="7"/>
        <end position="206"/>
    </location>
</feature>
<dbReference type="InterPro" id="IPR004859">
    <property type="entry name" value="Xrn1_N"/>
</dbReference>
<dbReference type="Gene3D" id="3.40.50.12390">
    <property type="match status" value="1"/>
</dbReference>
<feature type="compositionally biased region" description="Low complexity" evidence="2">
    <location>
        <begin position="702"/>
        <end position="721"/>
    </location>
</feature>
<keyword evidence="5" id="KW-1185">Reference proteome</keyword>
<dbReference type="PANTHER" id="PTHR12341">
    <property type="entry name" value="5'-&gt;3' EXORIBONUCLEASE"/>
    <property type="match status" value="1"/>
</dbReference>
<feature type="compositionally biased region" description="Acidic residues" evidence="2">
    <location>
        <begin position="373"/>
        <end position="388"/>
    </location>
</feature>
<dbReference type="AlphaFoldDB" id="A0A9P6RJE0"/>
<name>A0A9P6RJE0_9FUNG</name>
<feature type="compositionally biased region" description="Acidic residues" evidence="2">
    <location>
        <begin position="353"/>
        <end position="365"/>
    </location>
</feature>
<dbReference type="GO" id="GO:0016075">
    <property type="term" value="P:rRNA catabolic process"/>
    <property type="evidence" value="ECO:0007669"/>
    <property type="project" value="TreeGrafter"/>
</dbReference>
<evidence type="ECO:0000256" key="2">
    <source>
        <dbReference type="SAM" id="MobiDB-lite"/>
    </source>
</evidence>
<gene>
    <name evidence="4" type="ORF">BGZ99_005293</name>
</gene>
<dbReference type="GO" id="GO:0005634">
    <property type="term" value="C:nucleus"/>
    <property type="evidence" value="ECO:0007669"/>
    <property type="project" value="TreeGrafter"/>
</dbReference>
<feature type="region of interest" description="Disordered" evidence="2">
    <location>
        <begin position="701"/>
        <end position="722"/>
    </location>
</feature>
<feature type="region of interest" description="Disordered" evidence="2">
    <location>
        <begin position="351"/>
        <end position="400"/>
    </location>
</feature>
<sequence length="779" mass="86472">MGLKQVKFIDWFQTRFPQAARSIPNHEGSRFDSVFIDVNCILHPAMRTAKNETQFVKKLFSILDRLLAQFIPNRVCYLSVDGPAPAAKLLTQKARRATKNASKKSDHMSTIQITPGCPFMARLEQYLSYYTVRYLQHRRELGISPDLKFVIDHSNNPGEGESKIIENIVQQAGNIRGRPCAVVTMDSDAVIQAIALGIPNMYVIRKDQPGNPALAVSIDRFLQALESYFPGESDKARLDFCALCLFRGNDYLRGLAVGLEKLWRAYVYTKLVDPVIQERGSLRFLIDTESKTFDLLFLKQLILNSYKNPSALSLAATLVQDRLQKQSQQQQTATSSPSTIAGSEAYRNRASGELEDDEDDQDDQDASNRSDDESSSADDSDSGSDEESSNSSALVEDESEDELDALTYSVKKFLTGVLWNLEMYCSGTCPDVSFTYEFQHSPPRRALVNFVDATAQIKQYARLLPSATRAVTGVAVTDKKYLHPLVCALILLPAEAGKKYLPQSIVAVHTQIVPQESKYLTQEEMEVIDEKVRVLIEILAASAKSHDIEIAKELSALYETRSPYIWTRLRVVNPQARPTVMPVSPNVVINQLSLDAASNSTTGTGTGGQDGSSTSTSSLLMFSDLVPQPDIKCTMVKIPPRVPLDRSSSISDSKSDLGVSFVLWPAVRYYSARTFAAPKLAILLRAEQTLQTADKQSIEFYSNSGSGNRDSNNRNRNNISNQTTKARCRYLTEIKYQQGVGQERVVLVKVIVKGKGKVKAEAGIRRAWQALKALRVKGG</sequence>
<evidence type="ECO:0000313" key="5">
    <source>
        <dbReference type="Proteomes" id="UP000738325"/>
    </source>
</evidence>
<accession>A0A9P6RJE0</accession>
<dbReference type="Pfam" id="PF03159">
    <property type="entry name" value="XRN_N"/>
    <property type="match status" value="1"/>
</dbReference>
<evidence type="ECO:0000259" key="3">
    <source>
        <dbReference type="Pfam" id="PF03159"/>
    </source>
</evidence>
<protein>
    <recommendedName>
        <fullName evidence="3">Xrn1 N-terminal domain-containing protein</fullName>
    </recommendedName>
</protein>
<dbReference type="OrthoDB" id="372487at2759"/>
<comment type="caution">
    <text evidence="4">The sequence shown here is derived from an EMBL/GenBank/DDBJ whole genome shotgun (WGS) entry which is preliminary data.</text>
</comment>
<dbReference type="GO" id="GO:0000956">
    <property type="term" value="P:nuclear-transcribed mRNA catabolic process"/>
    <property type="evidence" value="ECO:0007669"/>
    <property type="project" value="TreeGrafter"/>
</dbReference>
<dbReference type="InterPro" id="IPR027073">
    <property type="entry name" value="5_3_exoribonuclease"/>
</dbReference>
<dbReference type="EMBL" id="JAAAIP010000339">
    <property type="protein sequence ID" value="KAG0319085.1"/>
    <property type="molecule type" value="Genomic_DNA"/>
</dbReference>
<comment type="similarity">
    <text evidence="1">Belongs to the 5'-3' exonuclease family.</text>
</comment>
<dbReference type="Proteomes" id="UP000738325">
    <property type="component" value="Unassembled WGS sequence"/>
</dbReference>
<evidence type="ECO:0000313" key="4">
    <source>
        <dbReference type="EMBL" id="KAG0319085.1"/>
    </source>
</evidence>
<dbReference type="GO" id="GO:0003723">
    <property type="term" value="F:RNA binding"/>
    <property type="evidence" value="ECO:0007669"/>
    <property type="project" value="TreeGrafter"/>
</dbReference>
<proteinExistence type="inferred from homology"/>
<evidence type="ECO:0000256" key="1">
    <source>
        <dbReference type="ARBA" id="ARBA00038299"/>
    </source>
</evidence>